<evidence type="ECO:0000313" key="3">
    <source>
        <dbReference type="EMBL" id="KAJ8439117.1"/>
    </source>
</evidence>
<gene>
    <name evidence="3" type="ORF">Cgig2_027043</name>
</gene>
<feature type="region of interest" description="Disordered" evidence="2">
    <location>
        <begin position="455"/>
        <end position="503"/>
    </location>
</feature>
<comment type="caution">
    <text evidence="3">The sequence shown here is derived from an EMBL/GenBank/DDBJ whole genome shotgun (WGS) entry which is preliminary data.</text>
</comment>
<dbReference type="InterPro" id="IPR003676">
    <property type="entry name" value="SAUR_fam"/>
</dbReference>
<evidence type="ECO:0000256" key="1">
    <source>
        <dbReference type="ARBA" id="ARBA00006974"/>
    </source>
</evidence>
<name>A0A9Q1K9G3_9CARY</name>
<feature type="compositionally biased region" description="Acidic residues" evidence="2">
    <location>
        <begin position="466"/>
        <end position="488"/>
    </location>
</feature>
<evidence type="ECO:0000313" key="4">
    <source>
        <dbReference type="Proteomes" id="UP001153076"/>
    </source>
</evidence>
<dbReference type="AlphaFoldDB" id="A0A9Q1K9G3"/>
<proteinExistence type="inferred from homology"/>
<feature type="compositionally biased region" description="Low complexity" evidence="2">
    <location>
        <begin position="427"/>
        <end position="439"/>
    </location>
</feature>
<evidence type="ECO:0000256" key="2">
    <source>
        <dbReference type="SAM" id="MobiDB-lite"/>
    </source>
</evidence>
<feature type="region of interest" description="Disordered" evidence="2">
    <location>
        <begin position="386"/>
        <end position="440"/>
    </location>
</feature>
<dbReference type="GO" id="GO:0009733">
    <property type="term" value="P:response to auxin"/>
    <property type="evidence" value="ECO:0007669"/>
    <property type="project" value="InterPro"/>
</dbReference>
<dbReference type="OrthoDB" id="660486at2759"/>
<comment type="similarity">
    <text evidence="1">Belongs to the ARG7 family.</text>
</comment>
<accession>A0A9Q1K9G3</accession>
<dbReference type="EMBL" id="JAKOGI010000229">
    <property type="protein sequence ID" value="KAJ8439117.1"/>
    <property type="molecule type" value="Genomic_DNA"/>
</dbReference>
<reference evidence="3" key="1">
    <citation type="submission" date="2022-04" db="EMBL/GenBank/DDBJ databases">
        <title>Carnegiea gigantea Genome sequencing and assembly v2.</title>
        <authorList>
            <person name="Copetti D."/>
            <person name="Sanderson M.J."/>
            <person name="Burquez A."/>
            <person name="Wojciechowski M.F."/>
        </authorList>
    </citation>
    <scope>NUCLEOTIDE SEQUENCE</scope>
    <source>
        <strain evidence="3">SGP5-SGP5p</strain>
        <tissue evidence="3">Aerial part</tissue>
    </source>
</reference>
<dbReference type="PANTHER" id="PTHR31374">
    <property type="entry name" value="AUXIN-INDUCED PROTEIN-LIKE-RELATED"/>
    <property type="match status" value="1"/>
</dbReference>
<keyword evidence="4" id="KW-1185">Reference proteome</keyword>
<dbReference type="Pfam" id="PF02519">
    <property type="entry name" value="Auxin_inducible"/>
    <property type="match status" value="1"/>
</dbReference>
<protein>
    <submittedName>
        <fullName evidence="3">Uncharacterized protein</fullName>
    </submittedName>
</protein>
<dbReference type="PANTHER" id="PTHR31374:SF118">
    <property type="entry name" value="OS01G0924966 PROTEIN"/>
    <property type="match status" value="1"/>
</dbReference>
<sequence>MEGMKEKKKIKGILRKTWERCKSFGQLKITLERAPSFSTQNSLPGPLMVKSKSWSSFSFQFHPSSPRTMDRRVLGRSRTKKPRMDPVVPQGCFSVYVGPDKQRFVIKVECTSHPLFKMLLEEAESEYGFHSVGPLALPCDVDVFVKVLFEMDADHHPDDIGTPKCGFPRTSSVSYRPLSPCRAASTLVSLNQLVSLETPLKRRRRLEVAVKGVTMGKDIRDLVVHYKDKVIRIMDVEMEKHNCIELFRDARASAKKSGIEFPKYAGFRYYPPNKENLRWHLNIDDDRVRLTKFWEDVRSKCIPIYMYDMKKPSDNQKYVESLDQISASAAQSLSQIVAVESKKNMRMVSGVEDLTNSQANIWADSLIVSHVVALVKPVVHRPVTRSVANSPVKRTPSSQFRPCESPPQPKSTSLKKSCKYPAKPTFTSSPKPTAKASPPVELKVKAHAEGGRVIVTSVDDNPPSDGDSEDEDFVVDGEDVDDSEDVSLNEENNSSESGDDEPLEVQVEQRMQLGAEIIDSDADRDLVVNKMARTLRQGIYRLETGMEIIKALRTAMPTASRRTCVIHYYKNFVSLYPDLPILTMLEEIRKLIESSHNNSHTKYLGLALPGVKYANTLAIILQPMGGLEMSMAGC</sequence>
<organism evidence="3 4">
    <name type="scientific">Carnegiea gigantea</name>
    <dbReference type="NCBI Taxonomy" id="171969"/>
    <lineage>
        <taxon>Eukaryota</taxon>
        <taxon>Viridiplantae</taxon>
        <taxon>Streptophyta</taxon>
        <taxon>Embryophyta</taxon>
        <taxon>Tracheophyta</taxon>
        <taxon>Spermatophyta</taxon>
        <taxon>Magnoliopsida</taxon>
        <taxon>eudicotyledons</taxon>
        <taxon>Gunneridae</taxon>
        <taxon>Pentapetalae</taxon>
        <taxon>Caryophyllales</taxon>
        <taxon>Cactineae</taxon>
        <taxon>Cactaceae</taxon>
        <taxon>Cactoideae</taxon>
        <taxon>Echinocereeae</taxon>
        <taxon>Carnegiea</taxon>
    </lineage>
</organism>
<dbReference type="Proteomes" id="UP001153076">
    <property type="component" value="Unassembled WGS sequence"/>
</dbReference>